<feature type="compositionally biased region" description="Basic and acidic residues" evidence="1">
    <location>
        <begin position="34"/>
        <end position="53"/>
    </location>
</feature>
<name>A0A9P4PXE0_9PLEO</name>
<feature type="compositionally biased region" description="Polar residues" evidence="1">
    <location>
        <begin position="78"/>
        <end position="88"/>
    </location>
</feature>
<feature type="compositionally biased region" description="Basic and acidic residues" evidence="1">
    <location>
        <begin position="124"/>
        <end position="133"/>
    </location>
</feature>
<gene>
    <name evidence="2" type="ORF">P171DRAFT_479000</name>
</gene>
<feature type="compositionally biased region" description="Basic and acidic residues" evidence="1">
    <location>
        <begin position="155"/>
        <end position="181"/>
    </location>
</feature>
<evidence type="ECO:0000313" key="3">
    <source>
        <dbReference type="Proteomes" id="UP000799764"/>
    </source>
</evidence>
<accession>A0A9P4PXE0</accession>
<keyword evidence="3" id="KW-1185">Reference proteome</keyword>
<evidence type="ECO:0000256" key="1">
    <source>
        <dbReference type="SAM" id="MobiDB-lite"/>
    </source>
</evidence>
<dbReference type="AlphaFoldDB" id="A0A9P4PXE0"/>
<evidence type="ECO:0000313" key="2">
    <source>
        <dbReference type="EMBL" id="KAF2451982.1"/>
    </source>
</evidence>
<dbReference type="EMBL" id="MU001492">
    <property type="protein sequence ID" value="KAF2451982.1"/>
    <property type="molecule type" value="Genomic_DNA"/>
</dbReference>
<feature type="compositionally biased region" description="Basic and acidic residues" evidence="1">
    <location>
        <begin position="102"/>
        <end position="115"/>
    </location>
</feature>
<protein>
    <recommendedName>
        <fullName evidence="4">CsbD-like domain-containing protein</fullName>
    </recommendedName>
</protein>
<dbReference type="Proteomes" id="UP000799764">
    <property type="component" value="Unassembled WGS sequence"/>
</dbReference>
<reference evidence="2" key="1">
    <citation type="journal article" date="2020" name="Stud. Mycol.">
        <title>101 Dothideomycetes genomes: a test case for predicting lifestyles and emergence of pathogens.</title>
        <authorList>
            <person name="Haridas S."/>
            <person name="Albert R."/>
            <person name="Binder M."/>
            <person name="Bloem J."/>
            <person name="Labutti K."/>
            <person name="Salamov A."/>
            <person name="Andreopoulos B."/>
            <person name="Baker S."/>
            <person name="Barry K."/>
            <person name="Bills G."/>
            <person name="Bluhm B."/>
            <person name="Cannon C."/>
            <person name="Castanera R."/>
            <person name="Culley D."/>
            <person name="Daum C."/>
            <person name="Ezra D."/>
            <person name="Gonzalez J."/>
            <person name="Henrissat B."/>
            <person name="Kuo A."/>
            <person name="Liang C."/>
            <person name="Lipzen A."/>
            <person name="Lutzoni F."/>
            <person name="Magnuson J."/>
            <person name="Mondo S."/>
            <person name="Nolan M."/>
            <person name="Ohm R."/>
            <person name="Pangilinan J."/>
            <person name="Park H.-J."/>
            <person name="Ramirez L."/>
            <person name="Alfaro M."/>
            <person name="Sun H."/>
            <person name="Tritt A."/>
            <person name="Yoshinaga Y."/>
            <person name="Zwiers L.-H."/>
            <person name="Turgeon B."/>
            <person name="Goodwin S."/>
            <person name="Spatafora J."/>
            <person name="Crous P."/>
            <person name="Grigoriev I."/>
        </authorList>
    </citation>
    <scope>NUCLEOTIDE SEQUENCE</scope>
    <source>
        <strain evidence="2">CBS 690.94</strain>
    </source>
</reference>
<dbReference type="SUPFAM" id="SSF69047">
    <property type="entry name" value="Hypothetical protein YjbJ"/>
    <property type="match status" value="1"/>
</dbReference>
<dbReference type="PANTHER" id="PTHR40460">
    <property type="entry name" value="CHROMOSOME 1, WHOLE GENOME SHOTGUN SEQUENCE"/>
    <property type="match status" value="1"/>
</dbReference>
<sequence>MSNNKDQTSTLQSVVDQASAAISSGVGYLTGNPADKREADTKRATADAEHDLSHTAAKAGPFTVNASGGVAKDDPQRSAGSWNQTVGSTKEALGGLVGAEGLRQEGIRQNEEGKGQEAQGQVKDLGKGLHDRVGGTIGGAVAGLTGNAAQQSEAQRQHDEGKARQRGVEADLQKQARQDEI</sequence>
<evidence type="ECO:0008006" key="4">
    <source>
        <dbReference type="Google" id="ProtNLM"/>
    </source>
</evidence>
<proteinExistence type="predicted"/>
<comment type="caution">
    <text evidence="2">The sequence shown here is derived from an EMBL/GenBank/DDBJ whole genome shotgun (WGS) entry which is preliminary data.</text>
</comment>
<organism evidence="2 3">
    <name type="scientific">Karstenula rhodostoma CBS 690.94</name>
    <dbReference type="NCBI Taxonomy" id="1392251"/>
    <lineage>
        <taxon>Eukaryota</taxon>
        <taxon>Fungi</taxon>
        <taxon>Dikarya</taxon>
        <taxon>Ascomycota</taxon>
        <taxon>Pezizomycotina</taxon>
        <taxon>Dothideomycetes</taxon>
        <taxon>Pleosporomycetidae</taxon>
        <taxon>Pleosporales</taxon>
        <taxon>Massarineae</taxon>
        <taxon>Didymosphaeriaceae</taxon>
        <taxon>Karstenula</taxon>
    </lineage>
</organism>
<dbReference type="OrthoDB" id="5309565at2759"/>
<feature type="region of interest" description="Disordered" evidence="1">
    <location>
        <begin position="23"/>
        <end position="181"/>
    </location>
</feature>
<dbReference type="PANTHER" id="PTHR40460:SF1">
    <property type="entry name" value="CSBD-LIKE DOMAIN-CONTAINING PROTEIN"/>
    <property type="match status" value="1"/>
</dbReference>
<dbReference type="InterPro" id="IPR036629">
    <property type="entry name" value="YjbJ_sf"/>
</dbReference>